<dbReference type="NCBIfam" id="NF041256">
    <property type="entry name" value="GntI_guanitoxin"/>
    <property type="match status" value="1"/>
</dbReference>
<dbReference type="OrthoDB" id="179763at2"/>
<evidence type="ECO:0000259" key="1">
    <source>
        <dbReference type="Pfam" id="PF01636"/>
    </source>
</evidence>
<organism evidence="2 3">
    <name type="scientific">Gaiella occulta</name>
    <dbReference type="NCBI Taxonomy" id="1002870"/>
    <lineage>
        <taxon>Bacteria</taxon>
        <taxon>Bacillati</taxon>
        <taxon>Actinomycetota</taxon>
        <taxon>Thermoleophilia</taxon>
        <taxon>Gaiellales</taxon>
        <taxon>Gaiellaceae</taxon>
        <taxon>Gaiella</taxon>
    </lineage>
</organism>
<dbReference type="InterPro" id="IPR002575">
    <property type="entry name" value="Aminoglycoside_PTrfase"/>
</dbReference>
<dbReference type="Proteomes" id="UP000254134">
    <property type="component" value="Unassembled WGS sequence"/>
</dbReference>
<dbReference type="Gene3D" id="3.30.200.20">
    <property type="entry name" value="Phosphorylase Kinase, domain 1"/>
    <property type="match status" value="1"/>
</dbReference>
<protein>
    <submittedName>
        <fullName evidence="2">Choline/ethanolamine kinase</fullName>
    </submittedName>
</protein>
<dbReference type="RefSeq" id="WP_114796999.1">
    <property type="nucleotide sequence ID" value="NZ_QQZY01000007.1"/>
</dbReference>
<name>A0A7M2YU67_9ACTN</name>
<dbReference type="SUPFAM" id="SSF56112">
    <property type="entry name" value="Protein kinase-like (PK-like)"/>
    <property type="match status" value="1"/>
</dbReference>
<evidence type="ECO:0000313" key="2">
    <source>
        <dbReference type="EMBL" id="RDI73682.1"/>
    </source>
</evidence>
<dbReference type="GO" id="GO:0006646">
    <property type="term" value="P:phosphatidylethanolamine biosynthetic process"/>
    <property type="evidence" value="ECO:0007669"/>
    <property type="project" value="TreeGrafter"/>
</dbReference>
<evidence type="ECO:0000313" key="3">
    <source>
        <dbReference type="Proteomes" id="UP000254134"/>
    </source>
</evidence>
<reference evidence="3" key="2">
    <citation type="journal article" date="2019" name="MicrobiologyOpen">
        <title>High-quality draft genome sequence of Gaiella occulta isolated from a 150 meter deep mineral water borehole and comparison with the genome sequences of other deep-branching lineages of the phylum Actinobacteria.</title>
        <authorList>
            <person name="Severino R."/>
            <person name="Froufe H.J.C."/>
            <person name="Barroso C."/>
            <person name="Albuquerque L."/>
            <person name="Lobo-da-Cunha A."/>
            <person name="da Costa M.S."/>
            <person name="Egas C."/>
        </authorList>
    </citation>
    <scope>NUCLEOTIDE SEQUENCE [LARGE SCALE GENOMIC DNA]</scope>
    <source>
        <strain evidence="3">F2-233</strain>
    </source>
</reference>
<keyword evidence="2" id="KW-0418">Kinase</keyword>
<dbReference type="Pfam" id="PF01636">
    <property type="entry name" value="APH"/>
    <property type="match status" value="1"/>
</dbReference>
<proteinExistence type="predicted"/>
<sequence length="290" mass="32022">MDVDAIINRVWPGREARVEILGGGITNHNIKVTLDEGAFVLRIAGKDTELLGIDRSVEHEASLAAAAVGVGPEVVAFVEPEGCLVTRFIEGTLVPVERMREPASIRRVAQALRAVHAGPPLPGRFISFRVVEDYRTTAFAHGVDVPPAYAWARQVARRIERARGAFPERPCHNDLLNANFIDDGCRIRIVDWEYAGMGDVFFDLANFSINHDLDRDGRQELLAAYFGSVRAADARALELMRFMSDFREAMWGVVQAGVSEIDFDFAAYAEEHFERLQAIAAEPAFVAALG</sequence>
<reference evidence="2 3" key="1">
    <citation type="submission" date="2018-07" db="EMBL/GenBank/DDBJ databases">
        <title>High-quality-draft genome sequence of Gaiella occulta.</title>
        <authorList>
            <person name="Severino R."/>
            <person name="Froufe H.J.C."/>
            <person name="Rainey F.A."/>
            <person name="Barroso C."/>
            <person name="Albuquerque L."/>
            <person name="Lobo-Da-Cunha A."/>
            <person name="Da Costa M.S."/>
            <person name="Egas C."/>
        </authorList>
    </citation>
    <scope>NUCLEOTIDE SEQUENCE [LARGE SCALE GENOMIC DNA]</scope>
    <source>
        <strain evidence="2 3">F2-233</strain>
    </source>
</reference>
<dbReference type="CDD" id="cd05151">
    <property type="entry name" value="ChoK-like"/>
    <property type="match status" value="1"/>
</dbReference>
<dbReference type="PANTHER" id="PTHR22603:SF66">
    <property type="entry name" value="ETHANOLAMINE KINASE"/>
    <property type="match status" value="1"/>
</dbReference>
<dbReference type="GO" id="GO:0004305">
    <property type="term" value="F:ethanolamine kinase activity"/>
    <property type="evidence" value="ECO:0007669"/>
    <property type="project" value="TreeGrafter"/>
</dbReference>
<keyword evidence="2" id="KW-0808">Transferase</keyword>
<keyword evidence="3" id="KW-1185">Reference proteome</keyword>
<gene>
    <name evidence="2" type="ORF">Gocc_2595</name>
</gene>
<dbReference type="PANTHER" id="PTHR22603">
    <property type="entry name" value="CHOLINE/ETHANOALAMINE KINASE"/>
    <property type="match status" value="1"/>
</dbReference>
<dbReference type="EMBL" id="QQZY01000007">
    <property type="protein sequence ID" value="RDI73682.1"/>
    <property type="molecule type" value="Genomic_DNA"/>
</dbReference>
<dbReference type="AlphaFoldDB" id="A0A7M2YU67"/>
<dbReference type="InterPro" id="IPR011009">
    <property type="entry name" value="Kinase-like_dom_sf"/>
</dbReference>
<accession>A0A7M2YU67</accession>
<dbReference type="Gene3D" id="3.90.1200.10">
    <property type="match status" value="1"/>
</dbReference>
<dbReference type="GO" id="GO:0005737">
    <property type="term" value="C:cytoplasm"/>
    <property type="evidence" value="ECO:0007669"/>
    <property type="project" value="TreeGrafter"/>
</dbReference>
<feature type="domain" description="Aminoglycoside phosphotransferase" evidence="1">
    <location>
        <begin position="18"/>
        <end position="228"/>
    </location>
</feature>
<comment type="caution">
    <text evidence="2">The sequence shown here is derived from an EMBL/GenBank/DDBJ whole genome shotgun (WGS) entry which is preliminary data.</text>
</comment>